<dbReference type="InterPro" id="IPR000866">
    <property type="entry name" value="AhpC/TSA"/>
</dbReference>
<dbReference type="SUPFAM" id="SSF52833">
    <property type="entry name" value="Thioredoxin-like"/>
    <property type="match status" value="1"/>
</dbReference>
<evidence type="ECO:0000313" key="2">
    <source>
        <dbReference type="EMBL" id="PLX59754.1"/>
    </source>
</evidence>
<organism evidence="2 3">
    <name type="scientific">Sedimenticola selenatireducens</name>
    <dbReference type="NCBI Taxonomy" id="191960"/>
    <lineage>
        <taxon>Bacteria</taxon>
        <taxon>Pseudomonadati</taxon>
        <taxon>Pseudomonadota</taxon>
        <taxon>Gammaproteobacteria</taxon>
        <taxon>Chromatiales</taxon>
        <taxon>Sedimenticolaceae</taxon>
        <taxon>Sedimenticola</taxon>
    </lineage>
</organism>
<sequence length="167" mass="18836">MMRWLRQPIGVVLLLLCVTAAQAIDFILPDLDGRDRSLAEFRGKWLLVNFWATWCPPCIEEMPELERFHLAHKERDALVIGINMEDMAPERLKGFLAERSISYPILLAPVDGYTAFGRIPVLPTSILISPEGEVVTRHVGPLTAEMIEQLIVQGVRPEKPAPVNNKE</sequence>
<evidence type="ECO:0000259" key="1">
    <source>
        <dbReference type="PROSITE" id="PS51352"/>
    </source>
</evidence>
<dbReference type="Pfam" id="PF00578">
    <property type="entry name" value="AhpC-TSA"/>
    <property type="match status" value="1"/>
</dbReference>
<protein>
    <submittedName>
        <fullName evidence="2">TlpA family protein disulfide reductase</fullName>
    </submittedName>
</protein>
<dbReference type="STRING" id="1111735.GCA_000428045_03041"/>
<dbReference type="GO" id="GO:0016209">
    <property type="term" value="F:antioxidant activity"/>
    <property type="evidence" value="ECO:0007669"/>
    <property type="project" value="InterPro"/>
</dbReference>
<dbReference type="PANTHER" id="PTHR42852">
    <property type="entry name" value="THIOL:DISULFIDE INTERCHANGE PROTEIN DSBE"/>
    <property type="match status" value="1"/>
</dbReference>
<dbReference type="CDD" id="cd02966">
    <property type="entry name" value="TlpA_like_family"/>
    <property type="match status" value="1"/>
</dbReference>
<proteinExistence type="predicted"/>
<dbReference type="Proteomes" id="UP000235015">
    <property type="component" value="Unassembled WGS sequence"/>
</dbReference>
<dbReference type="InterPro" id="IPR013766">
    <property type="entry name" value="Thioredoxin_domain"/>
</dbReference>
<dbReference type="PROSITE" id="PS51352">
    <property type="entry name" value="THIOREDOXIN_2"/>
    <property type="match status" value="1"/>
</dbReference>
<dbReference type="PANTHER" id="PTHR42852:SF13">
    <property type="entry name" value="PROTEIN DIPZ"/>
    <property type="match status" value="1"/>
</dbReference>
<feature type="domain" description="Thioredoxin" evidence="1">
    <location>
        <begin position="17"/>
        <end position="156"/>
    </location>
</feature>
<dbReference type="RefSeq" id="WP_273440816.1">
    <property type="nucleotide sequence ID" value="NZ_CAXXYC010000003.1"/>
</dbReference>
<comment type="caution">
    <text evidence="2">The sequence shown here is derived from an EMBL/GenBank/DDBJ whole genome shotgun (WGS) entry which is preliminary data.</text>
</comment>
<gene>
    <name evidence="2" type="ORF">C0630_17670</name>
</gene>
<dbReference type="AlphaFoldDB" id="A0A2N6CRN6"/>
<accession>A0A2N6CRN6</accession>
<dbReference type="EMBL" id="PKUN01000030">
    <property type="protein sequence ID" value="PLX59754.1"/>
    <property type="molecule type" value="Genomic_DNA"/>
</dbReference>
<evidence type="ECO:0000313" key="3">
    <source>
        <dbReference type="Proteomes" id="UP000235015"/>
    </source>
</evidence>
<dbReference type="InterPro" id="IPR050553">
    <property type="entry name" value="Thioredoxin_ResA/DsbE_sf"/>
</dbReference>
<dbReference type="Gene3D" id="3.40.30.10">
    <property type="entry name" value="Glutaredoxin"/>
    <property type="match status" value="1"/>
</dbReference>
<dbReference type="GO" id="GO:0016491">
    <property type="term" value="F:oxidoreductase activity"/>
    <property type="evidence" value="ECO:0007669"/>
    <property type="project" value="InterPro"/>
</dbReference>
<reference evidence="2 3" key="1">
    <citation type="submission" date="2017-11" db="EMBL/GenBank/DDBJ databases">
        <title>Genome-resolved metagenomics identifies genetic mobility, metabolic interactions, and unexpected diversity in perchlorate-reducing communities.</title>
        <authorList>
            <person name="Barnum T.P."/>
            <person name="Figueroa I.A."/>
            <person name="Carlstrom C.I."/>
            <person name="Lucas L.N."/>
            <person name="Engelbrektson A.L."/>
            <person name="Coates J.D."/>
        </authorList>
    </citation>
    <scope>NUCLEOTIDE SEQUENCE [LARGE SCALE GENOMIC DNA]</scope>
    <source>
        <strain evidence="2">BM301</strain>
    </source>
</reference>
<name>A0A2N6CRN6_9GAMM</name>
<dbReference type="InterPro" id="IPR036249">
    <property type="entry name" value="Thioredoxin-like_sf"/>
</dbReference>